<evidence type="ECO:0000256" key="13">
    <source>
        <dbReference type="SAM" id="MobiDB-lite"/>
    </source>
</evidence>
<evidence type="ECO:0000256" key="1">
    <source>
        <dbReference type="ARBA" id="ARBA00004123"/>
    </source>
</evidence>
<dbReference type="PANTHER" id="PTHR24388">
    <property type="entry name" value="ZINC FINGER PROTEIN"/>
    <property type="match status" value="1"/>
</dbReference>
<dbReference type="EMBL" id="JACMRX010000005">
    <property type="protein sequence ID" value="KAF7988720.1"/>
    <property type="molecule type" value="Genomic_DNA"/>
</dbReference>
<keyword evidence="16" id="KW-1185">Reference proteome</keyword>
<evidence type="ECO:0000256" key="4">
    <source>
        <dbReference type="ARBA" id="ARBA00022771"/>
    </source>
</evidence>
<comment type="similarity">
    <text evidence="8">Belongs to the snail C2H2-type zinc-finger protein family.</text>
</comment>
<evidence type="ECO:0000256" key="2">
    <source>
        <dbReference type="ARBA" id="ARBA00022723"/>
    </source>
</evidence>
<feature type="domain" description="C2H2-type" evidence="14">
    <location>
        <begin position="453"/>
        <end position="480"/>
    </location>
</feature>
<evidence type="ECO:0000256" key="12">
    <source>
        <dbReference type="PROSITE-ProRule" id="PRU00042"/>
    </source>
</evidence>
<dbReference type="GO" id="GO:0008270">
    <property type="term" value="F:zinc ion binding"/>
    <property type="evidence" value="ECO:0007669"/>
    <property type="project" value="UniProtKB-KW"/>
</dbReference>
<feature type="domain" description="C2H2-type" evidence="14">
    <location>
        <begin position="566"/>
        <end position="594"/>
    </location>
</feature>
<dbReference type="InterPro" id="IPR036236">
    <property type="entry name" value="Znf_C2H2_sf"/>
</dbReference>
<evidence type="ECO:0000313" key="16">
    <source>
        <dbReference type="Proteomes" id="UP000639338"/>
    </source>
</evidence>
<dbReference type="InterPro" id="IPR050527">
    <property type="entry name" value="Snail/Krueppel_Znf"/>
</dbReference>
<evidence type="ECO:0000313" key="15">
    <source>
        <dbReference type="EMBL" id="KAF7988720.1"/>
    </source>
</evidence>
<feature type="domain" description="C2H2-type" evidence="14">
    <location>
        <begin position="538"/>
        <end position="565"/>
    </location>
</feature>
<keyword evidence="4 12" id="KW-0863">Zinc-finger</keyword>
<dbReference type="GO" id="GO:0005634">
    <property type="term" value="C:nucleus"/>
    <property type="evidence" value="ECO:0007669"/>
    <property type="project" value="UniProtKB-SubCell"/>
</dbReference>
<protein>
    <recommendedName>
        <fullName evidence="10">Transcriptional repressor scratch 1</fullName>
    </recommendedName>
    <alternativeName>
        <fullName evidence="11">Scratch homolog 1 zinc finger protein</fullName>
    </alternativeName>
</protein>
<keyword evidence="2" id="KW-0479">Metal-binding</keyword>
<feature type="compositionally biased region" description="Pro residues" evidence="13">
    <location>
        <begin position="75"/>
        <end position="84"/>
    </location>
</feature>
<organism evidence="15 16">
    <name type="scientific">Aphidius gifuensis</name>
    <name type="common">Parasitoid wasp</name>
    <dbReference type="NCBI Taxonomy" id="684658"/>
    <lineage>
        <taxon>Eukaryota</taxon>
        <taxon>Metazoa</taxon>
        <taxon>Ecdysozoa</taxon>
        <taxon>Arthropoda</taxon>
        <taxon>Hexapoda</taxon>
        <taxon>Insecta</taxon>
        <taxon>Pterygota</taxon>
        <taxon>Neoptera</taxon>
        <taxon>Endopterygota</taxon>
        <taxon>Hymenoptera</taxon>
        <taxon>Apocrita</taxon>
        <taxon>Ichneumonoidea</taxon>
        <taxon>Braconidae</taxon>
        <taxon>Aphidiinae</taxon>
        <taxon>Aphidius</taxon>
    </lineage>
</organism>
<feature type="region of interest" description="Disordered" evidence="13">
    <location>
        <begin position="591"/>
        <end position="621"/>
    </location>
</feature>
<feature type="domain" description="C2H2-type" evidence="14">
    <location>
        <begin position="510"/>
        <end position="537"/>
    </location>
</feature>
<evidence type="ECO:0000256" key="9">
    <source>
        <dbReference type="ARBA" id="ARBA00064979"/>
    </source>
</evidence>
<dbReference type="SUPFAM" id="SSF57667">
    <property type="entry name" value="beta-beta-alpha zinc fingers"/>
    <property type="match status" value="3"/>
</dbReference>
<comment type="caution">
    <text evidence="15">The sequence shown here is derived from an EMBL/GenBank/DDBJ whole genome shotgun (WGS) entry which is preliminary data.</text>
</comment>
<keyword evidence="7" id="KW-0539">Nucleus</keyword>
<feature type="compositionally biased region" description="Polar residues" evidence="13">
    <location>
        <begin position="28"/>
        <end position="40"/>
    </location>
</feature>
<feature type="region of interest" description="Disordered" evidence="13">
    <location>
        <begin position="66"/>
        <end position="126"/>
    </location>
</feature>
<dbReference type="Proteomes" id="UP000639338">
    <property type="component" value="Unassembled WGS sequence"/>
</dbReference>
<gene>
    <name evidence="15" type="ORF">HCN44_001293</name>
</gene>
<evidence type="ECO:0000256" key="8">
    <source>
        <dbReference type="ARBA" id="ARBA00037948"/>
    </source>
</evidence>
<evidence type="ECO:0000256" key="7">
    <source>
        <dbReference type="ARBA" id="ARBA00023242"/>
    </source>
</evidence>
<comment type="subcellular location">
    <subcellularLocation>
        <location evidence="1">Nucleus</location>
    </subcellularLocation>
</comment>
<dbReference type="Pfam" id="PF00096">
    <property type="entry name" value="zf-C2H2"/>
    <property type="match status" value="4"/>
</dbReference>
<dbReference type="AlphaFoldDB" id="A0A834XP02"/>
<evidence type="ECO:0000256" key="6">
    <source>
        <dbReference type="ARBA" id="ARBA00023125"/>
    </source>
</evidence>
<dbReference type="GO" id="GO:0055059">
    <property type="term" value="P:asymmetric neuroblast division"/>
    <property type="evidence" value="ECO:0007669"/>
    <property type="project" value="UniProtKB-ARBA"/>
</dbReference>
<feature type="compositionally biased region" description="Basic and acidic residues" evidence="13">
    <location>
        <begin position="94"/>
        <end position="104"/>
    </location>
</feature>
<comment type="subunit">
    <text evidence="9">Interacts (via SNAG domain) with LIMD1 (via LIM domains), WTIP (via LIM domains) and AJUBA (via LIM domains).</text>
</comment>
<keyword evidence="6" id="KW-0238">DNA-binding</keyword>
<name>A0A834XP02_APHGI</name>
<keyword evidence="3" id="KW-0677">Repeat</keyword>
<dbReference type="GO" id="GO:0060562">
    <property type="term" value="P:epithelial tube morphogenesis"/>
    <property type="evidence" value="ECO:0007669"/>
    <property type="project" value="UniProtKB-ARBA"/>
</dbReference>
<dbReference type="FunFam" id="3.30.160.60:FF:000043">
    <property type="entry name" value="Scratch family zinc finger 2"/>
    <property type="match status" value="1"/>
</dbReference>
<evidence type="ECO:0000256" key="3">
    <source>
        <dbReference type="ARBA" id="ARBA00022737"/>
    </source>
</evidence>
<reference evidence="15 16" key="1">
    <citation type="submission" date="2020-08" db="EMBL/GenBank/DDBJ databases">
        <title>Aphidius gifuensis genome sequencing and assembly.</title>
        <authorList>
            <person name="Du Z."/>
        </authorList>
    </citation>
    <scope>NUCLEOTIDE SEQUENCE [LARGE SCALE GENOMIC DNA]</scope>
    <source>
        <strain evidence="15">YNYX2018</strain>
        <tissue evidence="15">Adults</tissue>
    </source>
</reference>
<dbReference type="GO" id="GO:0045944">
    <property type="term" value="P:positive regulation of transcription by RNA polymerase II"/>
    <property type="evidence" value="ECO:0007669"/>
    <property type="project" value="UniProtKB-ARBA"/>
</dbReference>
<dbReference type="Gene3D" id="3.30.160.60">
    <property type="entry name" value="Classic Zinc Finger"/>
    <property type="match status" value="4"/>
</dbReference>
<evidence type="ECO:0000259" key="14">
    <source>
        <dbReference type="PROSITE" id="PS50157"/>
    </source>
</evidence>
<feature type="region of interest" description="Disordered" evidence="13">
    <location>
        <begin position="20"/>
        <end position="45"/>
    </location>
</feature>
<dbReference type="GO" id="GO:0000981">
    <property type="term" value="F:DNA-binding transcription factor activity, RNA polymerase II-specific"/>
    <property type="evidence" value="ECO:0007669"/>
    <property type="project" value="TreeGrafter"/>
</dbReference>
<accession>A0A834XP02</accession>
<evidence type="ECO:0000256" key="11">
    <source>
        <dbReference type="ARBA" id="ARBA00083685"/>
    </source>
</evidence>
<dbReference type="PROSITE" id="PS50157">
    <property type="entry name" value="ZINC_FINGER_C2H2_2"/>
    <property type="match status" value="4"/>
</dbReference>
<dbReference type="FunFam" id="3.30.160.60:FF:000207">
    <property type="entry name" value="zinc finger protein SNAI2"/>
    <property type="match status" value="1"/>
</dbReference>
<dbReference type="FunFam" id="3.30.160.60:FF:000169">
    <property type="entry name" value="transcriptional repressor scratch 2"/>
    <property type="match status" value="1"/>
</dbReference>
<dbReference type="GO" id="GO:2000177">
    <property type="term" value="P:regulation of neural precursor cell proliferation"/>
    <property type="evidence" value="ECO:0007669"/>
    <property type="project" value="UniProtKB-ARBA"/>
</dbReference>
<keyword evidence="5" id="KW-0862">Zinc</keyword>
<proteinExistence type="inferred from homology"/>
<evidence type="ECO:0000256" key="5">
    <source>
        <dbReference type="ARBA" id="ARBA00022833"/>
    </source>
</evidence>
<sequence length="621" mass="69069">MPRCYMVKKALCNKYMSTTRGFEPWGRNRNSPPLTNQQQPEIPAVSEQIKEKCVIVQNKNIPVSTETCRIESPLPSSPSPPPSPQQQESPDSPSSKEEFHKNQKQEQQQQLDHPFPSQEKCNIQQQQQVDQQEQQLQQQEQQELQEIQEIQELDNPQSSEETFYILETSSKDRSLSLSMCPPQTYEKNLTIEHLIPHNSVIQETPLFRDRSAAETEAAHDLLELSRSLPPLPHPSVAIGPQDVIETPVINENVQEISIYQPESSIYRVNTIDIGGNTATIYQQQPTGIIYEPSSTIVQQTPNGVFIPLSPVQEILFTYSSSNDIPSIITSATTTTQPALEAPPLTPPTSECSSDIENNNPNLQPKLQDKEVQTVIEQTEIKAASYTYDTLIVADGRSKNKKTTVTPTITTTTTSSSSSLSSTSTLATSKINGQSNNETDDNTEAPETSKVGRYVCCECGKQYATSSNLSRHKQTHRSIDSQSAKKCIHCGKAYVSMPALAMHVLTHKLTHSCGVCGKMFSRPWLLQGHLRSHTGEKPYGCAHCGKAFADRSNLRAHMQTHSSDKNYECPKCRKSFALKSYLNKHLESACQLREPGDDSSSNDIDTPSPVHPTIHSTNITVN</sequence>
<dbReference type="OrthoDB" id="5428132at2759"/>
<dbReference type="InterPro" id="IPR013087">
    <property type="entry name" value="Znf_C2H2_type"/>
</dbReference>
<dbReference type="PANTHER" id="PTHR24388:SF48">
    <property type="entry name" value="TRANSCRIPTIONAL REPRESSOR SCRATCH 2"/>
    <property type="match status" value="1"/>
</dbReference>
<dbReference type="SMART" id="SM00355">
    <property type="entry name" value="ZnF_C2H2"/>
    <property type="match status" value="5"/>
</dbReference>
<feature type="compositionally biased region" description="Low complexity" evidence="13">
    <location>
        <begin position="402"/>
        <end position="428"/>
    </location>
</feature>
<dbReference type="GO" id="GO:0007417">
    <property type="term" value="P:central nervous system development"/>
    <property type="evidence" value="ECO:0007669"/>
    <property type="project" value="UniProtKB-ARBA"/>
</dbReference>
<dbReference type="PROSITE" id="PS00028">
    <property type="entry name" value="ZINC_FINGER_C2H2_1"/>
    <property type="match status" value="4"/>
</dbReference>
<dbReference type="GO" id="GO:0000978">
    <property type="term" value="F:RNA polymerase II cis-regulatory region sequence-specific DNA binding"/>
    <property type="evidence" value="ECO:0007669"/>
    <property type="project" value="TreeGrafter"/>
</dbReference>
<feature type="region of interest" description="Disordered" evidence="13">
    <location>
        <begin position="398"/>
        <end position="446"/>
    </location>
</feature>
<evidence type="ECO:0000256" key="10">
    <source>
        <dbReference type="ARBA" id="ARBA00071743"/>
    </source>
</evidence>